<gene>
    <name evidence="2" type="ORF">GLW01_14140</name>
</gene>
<evidence type="ECO:0000313" key="2">
    <source>
        <dbReference type="EMBL" id="MYL27930.1"/>
    </source>
</evidence>
<name>A0A9X4YF38_9GAMM</name>
<accession>A0A9X4YF38</accession>
<feature type="chain" id="PRO_5040791062" evidence="1">
    <location>
        <begin position="24"/>
        <end position="363"/>
    </location>
</feature>
<reference evidence="2 3" key="1">
    <citation type="submission" date="2019-11" db="EMBL/GenBank/DDBJ databases">
        <title>Genome sequences of 17 halophilic strains isolated from different environments.</title>
        <authorList>
            <person name="Furrow R.E."/>
        </authorList>
    </citation>
    <scope>NUCLEOTIDE SEQUENCE [LARGE SCALE GENOMIC DNA]</scope>
    <source>
        <strain evidence="2 3">22507_15_FS</strain>
    </source>
</reference>
<dbReference type="PIRSF" id="PIRSF013171">
    <property type="entry name" value="Pur_nuclsid_perm"/>
    <property type="match status" value="1"/>
</dbReference>
<dbReference type="InterPro" id="IPR035994">
    <property type="entry name" value="Nucleoside_phosphorylase_sf"/>
</dbReference>
<organism evidence="2 3">
    <name type="scientific">Vreelandella halophila</name>
    <dbReference type="NCBI Taxonomy" id="86177"/>
    <lineage>
        <taxon>Bacteria</taxon>
        <taxon>Pseudomonadati</taxon>
        <taxon>Pseudomonadota</taxon>
        <taxon>Gammaproteobacteria</taxon>
        <taxon>Oceanospirillales</taxon>
        <taxon>Halomonadaceae</taxon>
        <taxon>Vreelandella</taxon>
    </lineage>
</organism>
<feature type="signal peptide" evidence="1">
    <location>
        <begin position="1"/>
        <end position="23"/>
    </location>
</feature>
<dbReference type="OrthoDB" id="109937at2"/>
<dbReference type="Proteomes" id="UP000460751">
    <property type="component" value="Unassembled WGS sequence"/>
</dbReference>
<dbReference type="PROSITE" id="PS51257">
    <property type="entry name" value="PROKAR_LIPOPROTEIN"/>
    <property type="match status" value="1"/>
</dbReference>
<dbReference type="GO" id="GO:0055085">
    <property type="term" value="P:transmembrane transport"/>
    <property type="evidence" value="ECO:0007669"/>
    <property type="project" value="InterPro"/>
</dbReference>
<dbReference type="InterPro" id="IPR009486">
    <property type="entry name" value="Pur_nuclsid_perm"/>
</dbReference>
<keyword evidence="1" id="KW-0732">Signal</keyword>
<keyword evidence="3" id="KW-1185">Reference proteome</keyword>
<dbReference type="RefSeq" id="WP_160899466.1">
    <property type="nucleotide sequence ID" value="NZ_WMEX01000008.1"/>
</dbReference>
<dbReference type="Gene3D" id="3.40.50.1580">
    <property type="entry name" value="Nucleoside phosphorylase domain"/>
    <property type="match status" value="1"/>
</dbReference>
<comment type="caution">
    <text evidence="2">The sequence shown here is derived from an EMBL/GenBank/DDBJ whole genome shotgun (WGS) entry which is preliminary data.</text>
</comment>
<evidence type="ECO:0000313" key="3">
    <source>
        <dbReference type="Proteomes" id="UP000460751"/>
    </source>
</evidence>
<sequence length="363" mass="40353">MRFNARHALVVAALVLLGGCAQHSMMQTGQQEPEPIPIKFVVVTMFEIGDDEGDQPGEFQLWKERQELDTRYPFPQGHHDIYVNEETGVLSIVTGIGTAYSSSAVMALGMDPRFDLSNAYWLIAGIAGIDPEDASLGSAAWAEYVVDGDLAHHIDAREIPDDWETGYFPRDAKKPYDPNKPDPSFEVQQLNPELTDWAYELTKDTELPNPEALEETRSLYTEHPNARKAPFVLKGDHLAAMTFWHGEIMNDWANRWVDYWTDGEGQFVTSAMEDSGSYLSLKLLDEAGLADSDRVMVLRTGSNYTMPPPGVGAAENLVAESEGYAGLDAALESAYRVGETVLDEITTNWDVYRERLPTPGDID</sequence>
<dbReference type="GO" id="GO:0003824">
    <property type="term" value="F:catalytic activity"/>
    <property type="evidence" value="ECO:0007669"/>
    <property type="project" value="InterPro"/>
</dbReference>
<dbReference type="EMBL" id="WMEX01000008">
    <property type="protein sequence ID" value="MYL27930.1"/>
    <property type="molecule type" value="Genomic_DNA"/>
</dbReference>
<dbReference type="AlphaFoldDB" id="A0A9X4YF38"/>
<evidence type="ECO:0000256" key="1">
    <source>
        <dbReference type="SAM" id="SignalP"/>
    </source>
</evidence>
<dbReference type="PANTHER" id="PTHR38643">
    <property type="entry name" value="PURINE NUCLEOSIDE PERMEASE C285.05-RELATED"/>
    <property type="match status" value="1"/>
</dbReference>
<dbReference type="PANTHER" id="PTHR38643:SF1">
    <property type="entry name" value="PURINE NUCLEOSIDE PERMEASE C285.05-RELATED"/>
    <property type="match status" value="1"/>
</dbReference>
<dbReference type="GO" id="GO:0009116">
    <property type="term" value="P:nucleoside metabolic process"/>
    <property type="evidence" value="ECO:0007669"/>
    <property type="project" value="InterPro"/>
</dbReference>
<protein>
    <submittedName>
        <fullName evidence="2">Purine nucleoside permease</fullName>
    </submittedName>
</protein>
<dbReference type="Pfam" id="PF06516">
    <property type="entry name" value="NUP"/>
    <property type="match status" value="1"/>
</dbReference>
<proteinExistence type="predicted"/>